<name>A0A0F9LIB5_9ZZZZ</name>
<evidence type="ECO:0000313" key="1">
    <source>
        <dbReference type="EMBL" id="KKM93163.1"/>
    </source>
</evidence>
<organism evidence="1">
    <name type="scientific">marine sediment metagenome</name>
    <dbReference type="NCBI Taxonomy" id="412755"/>
    <lineage>
        <taxon>unclassified sequences</taxon>
        <taxon>metagenomes</taxon>
        <taxon>ecological metagenomes</taxon>
    </lineage>
</organism>
<gene>
    <name evidence="1" type="ORF">LCGC14_1211270</name>
</gene>
<reference evidence="1" key="1">
    <citation type="journal article" date="2015" name="Nature">
        <title>Complex archaea that bridge the gap between prokaryotes and eukaryotes.</title>
        <authorList>
            <person name="Spang A."/>
            <person name="Saw J.H."/>
            <person name="Jorgensen S.L."/>
            <person name="Zaremba-Niedzwiedzka K."/>
            <person name="Martijn J."/>
            <person name="Lind A.E."/>
            <person name="van Eijk R."/>
            <person name="Schleper C."/>
            <person name="Guy L."/>
            <person name="Ettema T.J."/>
        </authorList>
    </citation>
    <scope>NUCLEOTIDE SEQUENCE</scope>
</reference>
<protein>
    <recommendedName>
        <fullName evidence="2">Zona occludens toxin N-terminal domain-containing protein</fullName>
    </recommendedName>
</protein>
<evidence type="ECO:0008006" key="2">
    <source>
        <dbReference type="Google" id="ProtNLM"/>
    </source>
</evidence>
<dbReference type="EMBL" id="LAZR01006304">
    <property type="protein sequence ID" value="KKM93163.1"/>
    <property type="molecule type" value="Genomic_DNA"/>
</dbReference>
<comment type="caution">
    <text evidence="1">The sequence shown here is derived from an EMBL/GenBank/DDBJ whole genome shotgun (WGS) entry which is preliminary data.</text>
</comment>
<dbReference type="Gene3D" id="3.40.50.300">
    <property type="entry name" value="P-loop containing nucleotide triphosphate hydrolases"/>
    <property type="match status" value="1"/>
</dbReference>
<proteinExistence type="predicted"/>
<dbReference type="AlphaFoldDB" id="A0A0F9LIB5"/>
<accession>A0A0F9LIB5</accession>
<dbReference type="InterPro" id="IPR027417">
    <property type="entry name" value="P-loop_NTPase"/>
</dbReference>
<sequence>MGKKPLSYAPIHIVEGEQGSGKSNTMVARVVDAYRKSISERKKAEGLYLEAVTRLEGYELSFSEAGGDIGSNEYRRYLVAKESCSKAKVVYDNSQIVKIYVNFHLYGIPHVYLPLHRMIQLLNSGMIKDAHLLIDEGYIGGNSREGMTALAGVITKLANQIRKRHLHFYIATPNSRDLDWRFRWSRTENIMCQYNSKTRMITVMIKNKHKYKRPRIITYYAPQYWKYYDTDEEFKIPEGQIAKALQNVW</sequence>